<accession>A0A2J6T8Q7</accession>
<sequence>MQSVIQPRIRKAKYQRNYDIAPELSSIAGSFSEAPLVFVVNFPNHKGRLLLPLENVQALADLPEIVNIETNNQDQGVKVLLIVYRPPCLLHHEHHFLPAALDNVTGINDLVERFPKKLNERLEDVRRSTPTDGDVLGWGFHVIEGLNVALVSLLNLLVLLFSGGISV</sequence>
<dbReference type="EMBL" id="KZ613816">
    <property type="protein sequence ID" value="PMD59405.1"/>
    <property type="molecule type" value="Genomic_DNA"/>
</dbReference>
<dbReference type="AlphaFoldDB" id="A0A2J6T8Q7"/>
<name>A0A2J6T8Q7_9HELO</name>
<dbReference type="RefSeq" id="XP_024736309.1">
    <property type="nucleotide sequence ID" value="XM_024888599.1"/>
</dbReference>
<dbReference type="GeneID" id="36596675"/>
<dbReference type="Proteomes" id="UP000235371">
    <property type="component" value="Unassembled WGS sequence"/>
</dbReference>
<evidence type="ECO:0000313" key="1">
    <source>
        <dbReference type="EMBL" id="PMD59405.1"/>
    </source>
</evidence>
<reference evidence="1 2" key="1">
    <citation type="submission" date="2016-04" db="EMBL/GenBank/DDBJ databases">
        <title>A degradative enzymes factory behind the ericoid mycorrhizal symbiosis.</title>
        <authorList>
            <consortium name="DOE Joint Genome Institute"/>
            <person name="Martino E."/>
            <person name="Morin E."/>
            <person name="Grelet G."/>
            <person name="Kuo A."/>
            <person name="Kohler A."/>
            <person name="Daghino S."/>
            <person name="Barry K."/>
            <person name="Choi C."/>
            <person name="Cichocki N."/>
            <person name="Clum A."/>
            <person name="Copeland A."/>
            <person name="Hainaut M."/>
            <person name="Haridas S."/>
            <person name="Labutti K."/>
            <person name="Lindquist E."/>
            <person name="Lipzen A."/>
            <person name="Khouja H.-R."/>
            <person name="Murat C."/>
            <person name="Ohm R."/>
            <person name="Olson A."/>
            <person name="Spatafora J."/>
            <person name="Veneault-Fourrey C."/>
            <person name="Henrissat B."/>
            <person name="Grigoriev I."/>
            <person name="Martin F."/>
            <person name="Perotto S."/>
        </authorList>
    </citation>
    <scope>NUCLEOTIDE SEQUENCE [LARGE SCALE GENOMIC DNA]</scope>
    <source>
        <strain evidence="1 2">E</strain>
    </source>
</reference>
<keyword evidence="2" id="KW-1185">Reference proteome</keyword>
<evidence type="ECO:0000313" key="2">
    <source>
        <dbReference type="Proteomes" id="UP000235371"/>
    </source>
</evidence>
<organism evidence="1 2">
    <name type="scientific">Hyaloscypha bicolor E</name>
    <dbReference type="NCBI Taxonomy" id="1095630"/>
    <lineage>
        <taxon>Eukaryota</taxon>
        <taxon>Fungi</taxon>
        <taxon>Dikarya</taxon>
        <taxon>Ascomycota</taxon>
        <taxon>Pezizomycotina</taxon>
        <taxon>Leotiomycetes</taxon>
        <taxon>Helotiales</taxon>
        <taxon>Hyaloscyphaceae</taxon>
        <taxon>Hyaloscypha</taxon>
        <taxon>Hyaloscypha bicolor</taxon>
    </lineage>
</organism>
<proteinExistence type="predicted"/>
<dbReference type="InParanoid" id="A0A2J6T8Q7"/>
<gene>
    <name evidence="1" type="ORF">K444DRAFT_723832</name>
</gene>
<protein>
    <submittedName>
        <fullName evidence="1">Uncharacterized protein</fullName>
    </submittedName>
</protein>